<keyword evidence="2" id="KW-1185">Reference proteome</keyword>
<dbReference type="EMBL" id="MORL01000036">
    <property type="protein sequence ID" value="OIN55776.1"/>
    <property type="molecule type" value="Genomic_DNA"/>
</dbReference>
<protein>
    <submittedName>
        <fullName evidence="1">Uncharacterized protein</fullName>
    </submittedName>
</protein>
<gene>
    <name evidence="1" type="ORF">BLX24_28205</name>
</gene>
<evidence type="ECO:0000313" key="1">
    <source>
        <dbReference type="EMBL" id="OIN55776.1"/>
    </source>
</evidence>
<reference evidence="1 2" key="1">
    <citation type="submission" date="2016-10" db="EMBL/GenBank/DDBJ databases">
        <title>Arsenicibacter rosenii gen. nov., sp. nov., an efficient arsenic-methylating bacterium isolated from an arsenic-contaminated paddy soil.</title>
        <authorList>
            <person name="Huang K."/>
        </authorList>
    </citation>
    <scope>NUCLEOTIDE SEQUENCE [LARGE SCALE GENOMIC DNA]</scope>
    <source>
        <strain evidence="1 2">SM-1</strain>
    </source>
</reference>
<dbReference type="Proteomes" id="UP000181790">
    <property type="component" value="Unassembled WGS sequence"/>
</dbReference>
<dbReference type="AlphaFoldDB" id="A0A1S2VC21"/>
<name>A0A1S2VC21_9BACT</name>
<evidence type="ECO:0000313" key="2">
    <source>
        <dbReference type="Proteomes" id="UP000181790"/>
    </source>
</evidence>
<dbReference type="OrthoDB" id="9948985at2"/>
<accession>A0A1S2VC21</accession>
<dbReference type="RefSeq" id="WP_071506586.1">
    <property type="nucleotide sequence ID" value="NZ_MORL01000036.1"/>
</dbReference>
<comment type="caution">
    <text evidence="1">The sequence shown here is derived from an EMBL/GenBank/DDBJ whole genome shotgun (WGS) entry which is preliminary data.</text>
</comment>
<sequence>MGNSKQGRKLRPKNQPSKLLLSGDNTAIAVGGKSGNNSTNEYIDIRLVQLDLGVAAQIKIGDFVQLHWNGTNYEVYFDSQRLGNVPGNYEKILLPKVDYKGRLVRVVIYVDPIDVVVRLRLSPDQL</sequence>
<proteinExistence type="predicted"/>
<organism evidence="1 2">
    <name type="scientific">Arsenicibacter rosenii</name>
    <dbReference type="NCBI Taxonomy" id="1750698"/>
    <lineage>
        <taxon>Bacteria</taxon>
        <taxon>Pseudomonadati</taxon>
        <taxon>Bacteroidota</taxon>
        <taxon>Cytophagia</taxon>
        <taxon>Cytophagales</taxon>
        <taxon>Spirosomataceae</taxon>
        <taxon>Arsenicibacter</taxon>
    </lineage>
</organism>